<dbReference type="CDD" id="cd14364">
    <property type="entry name" value="CUE_ASCC2"/>
    <property type="match status" value="1"/>
</dbReference>
<dbReference type="InterPro" id="IPR003892">
    <property type="entry name" value="CUE"/>
</dbReference>
<organism evidence="3 4">
    <name type="scientific">Clavelina lepadiformis</name>
    <name type="common">Light-bulb sea squirt</name>
    <name type="synonym">Ascidia lepadiformis</name>
    <dbReference type="NCBI Taxonomy" id="159417"/>
    <lineage>
        <taxon>Eukaryota</taxon>
        <taxon>Metazoa</taxon>
        <taxon>Chordata</taxon>
        <taxon>Tunicata</taxon>
        <taxon>Ascidiacea</taxon>
        <taxon>Aplousobranchia</taxon>
        <taxon>Clavelinidae</taxon>
        <taxon>Clavelina</taxon>
    </lineage>
</organism>
<sequence length="761" mass="87370">MKKSMDKFIPVDEKEVTILNPSTDELEQRSALHPDLCQESLSGVMYKSITVVDGKIEQTYFDMLDSMTNDLHWLLSLNHAKFWCQVLNDISIHACLDSYLRNSPRYKQDDWPEDFREKHNIVHKLVFFTFLRMSTPKESAECFISKDVFAEILYDNFLFDIPRMMDICSLYGVPENRPLLEKMLDSIFQNQPQYFDDLTQAAKTVVKILDQIESKCCGVEDDMPTRIASGLSSPLLEMQEIHLRDIVLYLSDTLRTLKSFMVDIFPTAAKHFYEEGILDKLSLMYCGSLRQMRLALSDRKSALSADLYDELKAHVQKSRECLLNIVHDVVKICTFDPLLDAMGKNKKEQVEILASEYLHVVTSLLSDHGFIGDLNKKHKIRKDVETVAQACPQMSETQCFFIIQAFDEADRDSKSHHPASSQSGDKLLQNGIQQWRDEFSGQTQDHHSEVAHCSNTEPSQDVETASLISSVHDLFPDFGSGFITACLREFDFNPERVIQKILDGDLPQHLDKMDRTSNEIPSLQEPEVVQGTSLDPYLDHASTSQDHDFLSERRNIFDNDQFDVFGEKSDIDWSKVHQGKQNKSDMDHWKEDRDVDVEKLRNLYSKYGLVDEEDVNDYHLRDVAAPTYDDEYDDTYDDVAVGANDADSADELLPNQQSKVEQESTEERTTTNANRDRKNFCENPEIVRARHEARWQQRQEQPARRGGKSKQGGRPPPQHSGGDKPRNVDRKKEAHKYSRPSQNRKAMATKKASRGMFMGSG</sequence>
<evidence type="ECO:0000256" key="1">
    <source>
        <dbReference type="SAM" id="MobiDB-lite"/>
    </source>
</evidence>
<accession>A0ABP0FEV4</accession>
<dbReference type="PANTHER" id="PTHR21494:SF0">
    <property type="entry name" value="ACTIVATING SIGNAL COINTEGRATOR 1 COMPLEX SUBUNIT 2"/>
    <property type="match status" value="1"/>
</dbReference>
<dbReference type="SMART" id="SM00546">
    <property type="entry name" value="CUE"/>
    <property type="match status" value="1"/>
</dbReference>
<feature type="domain" description="CUE" evidence="2">
    <location>
        <begin position="463"/>
        <end position="506"/>
    </location>
</feature>
<dbReference type="EMBL" id="CAWYQH010000046">
    <property type="protein sequence ID" value="CAK8678222.1"/>
    <property type="molecule type" value="Genomic_DNA"/>
</dbReference>
<feature type="compositionally biased region" description="Basic and acidic residues" evidence="1">
    <location>
        <begin position="439"/>
        <end position="450"/>
    </location>
</feature>
<gene>
    <name evidence="3" type="ORF">CVLEPA_LOCUS8161</name>
</gene>
<dbReference type="InterPro" id="IPR009060">
    <property type="entry name" value="UBA-like_sf"/>
</dbReference>
<evidence type="ECO:0000313" key="4">
    <source>
        <dbReference type="Proteomes" id="UP001642483"/>
    </source>
</evidence>
<dbReference type="Pfam" id="PF02845">
    <property type="entry name" value="CUE"/>
    <property type="match status" value="1"/>
</dbReference>
<comment type="caution">
    <text evidence="3">The sequence shown here is derived from an EMBL/GenBank/DDBJ whole genome shotgun (WGS) entry which is preliminary data.</text>
</comment>
<feature type="compositionally biased region" description="Basic and acidic residues" evidence="1">
    <location>
        <begin position="660"/>
        <end position="703"/>
    </location>
</feature>
<dbReference type="SUPFAM" id="SSF46934">
    <property type="entry name" value="UBA-like"/>
    <property type="match status" value="1"/>
</dbReference>
<name>A0ABP0FEV4_CLALP</name>
<protein>
    <recommendedName>
        <fullName evidence="2">CUE domain-containing protein</fullName>
    </recommendedName>
</protein>
<keyword evidence="4" id="KW-1185">Reference proteome</keyword>
<evidence type="ECO:0000259" key="2">
    <source>
        <dbReference type="PROSITE" id="PS51140"/>
    </source>
</evidence>
<reference evidence="3 4" key="1">
    <citation type="submission" date="2024-02" db="EMBL/GenBank/DDBJ databases">
        <authorList>
            <person name="Daric V."/>
            <person name="Darras S."/>
        </authorList>
    </citation>
    <scope>NUCLEOTIDE SEQUENCE [LARGE SCALE GENOMIC DNA]</scope>
</reference>
<dbReference type="InterPro" id="IPR041800">
    <property type="entry name" value="ASCC2_CUE"/>
</dbReference>
<dbReference type="Proteomes" id="UP001642483">
    <property type="component" value="Unassembled WGS sequence"/>
</dbReference>
<feature type="region of interest" description="Disordered" evidence="1">
    <location>
        <begin position="648"/>
        <end position="761"/>
    </location>
</feature>
<dbReference type="InterPro" id="IPR052586">
    <property type="entry name" value="ASCC2"/>
</dbReference>
<dbReference type="PROSITE" id="PS51140">
    <property type="entry name" value="CUE"/>
    <property type="match status" value="1"/>
</dbReference>
<feature type="region of interest" description="Disordered" evidence="1">
    <location>
        <begin position="439"/>
        <end position="458"/>
    </location>
</feature>
<proteinExistence type="predicted"/>
<dbReference type="PANTHER" id="PTHR21494">
    <property type="entry name" value="ACTIVATING SIGNAL COINTEGRATOR 1 COMPLEX SUBUNIT 2 ASC-1 COMPLEX SUBUNIT P100"/>
    <property type="match status" value="1"/>
</dbReference>
<feature type="compositionally biased region" description="Basic and acidic residues" evidence="1">
    <location>
        <begin position="721"/>
        <end position="736"/>
    </location>
</feature>
<dbReference type="Gene3D" id="1.10.8.10">
    <property type="entry name" value="DNA helicase RuvA subunit, C-terminal domain"/>
    <property type="match status" value="1"/>
</dbReference>
<evidence type="ECO:0000313" key="3">
    <source>
        <dbReference type="EMBL" id="CAK8678222.1"/>
    </source>
</evidence>